<reference evidence="3" key="1">
    <citation type="submission" date="2017-07" db="EMBL/GenBank/DDBJ databases">
        <title>Draft genome sequence of Effusibacillus lacus strain skLN1.</title>
        <authorList>
            <person name="Watanabe M."/>
            <person name="Kojima H."/>
            <person name="Fukui M."/>
        </authorList>
    </citation>
    <scope>NUCLEOTIDE SEQUENCE [LARGE SCALE GENOMIC DNA]</scope>
    <source>
        <strain evidence="3">skLN1</strain>
    </source>
</reference>
<dbReference type="PROSITE" id="PS51186">
    <property type="entry name" value="GNAT"/>
    <property type="match status" value="1"/>
</dbReference>
<comment type="caution">
    <text evidence="2">The sequence shown here is derived from an EMBL/GenBank/DDBJ whole genome shotgun (WGS) entry which is preliminary data.</text>
</comment>
<keyword evidence="3" id="KW-1185">Reference proteome</keyword>
<feature type="domain" description="N-acetyltransferase" evidence="1">
    <location>
        <begin position="5"/>
        <end position="165"/>
    </location>
</feature>
<accession>A0A292YM89</accession>
<sequence>MRDTIAIRRATAADLESVSSLLEEAGIRSMGLDKWIESFIVAETVRDHQAESAEGHGTEPPHRRSSEIVATAGLEQYDSKGLLRSLVIRSKAWSAEDGLRMLQLVLAYAEETGFSELYLLTESPSLFIHMGFAPVACEEVAPELLESLHFRQHRERAVPMRKVLQA</sequence>
<gene>
    <name evidence="2" type="ORF">EFBL_1214</name>
</gene>
<evidence type="ECO:0000313" key="3">
    <source>
        <dbReference type="Proteomes" id="UP000217785"/>
    </source>
</evidence>
<dbReference type="EMBL" id="BDUF01000024">
    <property type="protein sequence ID" value="GAX89590.1"/>
    <property type="molecule type" value="Genomic_DNA"/>
</dbReference>
<evidence type="ECO:0000259" key="1">
    <source>
        <dbReference type="PROSITE" id="PS51186"/>
    </source>
</evidence>
<organism evidence="2 3">
    <name type="scientific">Effusibacillus lacus</name>
    <dbReference type="NCBI Taxonomy" id="1348429"/>
    <lineage>
        <taxon>Bacteria</taxon>
        <taxon>Bacillati</taxon>
        <taxon>Bacillota</taxon>
        <taxon>Bacilli</taxon>
        <taxon>Bacillales</taxon>
        <taxon>Alicyclobacillaceae</taxon>
        <taxon>Effusibacillus</taxon>
    </lineage>
</organism>
<dbReference type="Proteomes" id="UP000217785">
    <property type="component" value="Unassembled WGS sequence"/>
</dbReference>
<dbReference type="InterPro" id="IPR016181">
    <property type="entry name" value="Acyl_CoA_acyltransferase"/>
</dbReference>
<evidence type="ECO:0000313" key="2">
    <source>
        <dbReference type="EMBL" id="GAX89590.1"/>
    </source>
</evidence>
<proteinExistence type="predicted"/>
<dbReference type="InterPro" id="IPR000182">
    <property type="entry name" value="GNAT_dom"/>
</dbReference>
<protein>
    <recommendedName>
        <fullName evidence="1">N-acetyltransferase domain-containing protein</fullName>
    </recommendedName>
</protein>
<name>A0A292YM89_9BACL</name>
<dbReference type="Gene3D" id="3.40.630.30">
    <property type="match status" value="1"/>
</dbReference>
<dbReference type="SUPFAM" id="SSF55729">
    <property type="entry name" value="Acyl-CoA N-acyltransferases (Nat)"/>
    <property type="match status" value="1"/>
</dbReference>
<dbReference type="AlphaFoldDB" id="A0A292YM89"/>
<dbReference type="GO" id="GO:0016747">
    <property type="term" value="F:acyltransferase activity, transferring groups other than amino-acyl groups"/>
    <property type="evidence" value="ECO:0007669"/>
    <property type="project" value="InterPro"/>
</dbReference>